<evidence type="ECO:0000313" key="2">
    <source>
        <dbReference type="Proteomes" id="UP000499080"/>
    </source>
</evidence>
<protein>
    <submittedName>
        <fullName evidence="1">Uncharacterized protein</fullName>
    </submittedName>
</protein>
<keyword evidence="2" id="KW-1185">Reference proteome</keyword>
<dbReference type="AlphaFoldDB" id="A0A4Y2LQC6"/>
<organism evidence="1 2">
    <name type="scientific">Araneus ventricosus</name>
    <name type="common">Orbweaver spider</name>
    <name type="synonym">Epeira ventricosa</name>
    <dbReference type="NCBI Taxonomy" id="182803"/>
    <lineage>
        <taxon>Eukaryota</taxon>
        <taxon>Metazoa</taxon>
        <taxon>Ecdysozoa</taxon>
        <taxon>Arthropoda</taxon>
        <taxon>Chelicerata</taxon>
        <taxon>Arachnida</taxon>
        <taxon>Araneae</taxon>
        <taxon>Araneomorphae</taxon>
        <taxon>Entelegynae</taxon>
        <taxon>Araneoidea</taxon>
        <taxon>Araneidae</taxon>
        <taxon>Araneus</taxon>
    </lineage>
</organism>
<dbReference type="EMBL" id="BGPR01119759">
    <property type="protein sequence ID" value="GBN16659.1"/>
    <property type="molecule type" value="Genomic_DNA"/>
</dbReference>
<gene>
    <name evidence="1" type="ORF">AVEN_96830_1</name>
</gene>
<dbReference type="Proteomes" id="UP000499080">
    <property type="component" value="Unassembled WGS sequence"/>
</dbReference>
<accession>A0A4Y2LQC6</accession>
<name>A0A4Y2LQC6_ARAVE</name>
<dbReference type="OrthoDB" id="5983986at2759"/>
<dbReference type="InterPro" id="IPR008042">
    <property type="entry name" value="Retrotrans_Pao"/>
</dbReference>
<evidence type="ECO:0000313" key="1">
    <source>
        <dbReference type="EMBL" id="GBN16659.1"/>
    </source>
</evidence>
<comment type="caution">
    <text evidence="1">The sequence shown here is derived from an EMBL/GenBank/DDBJ whole genome shotgun (WGS) entry which is preliminary data.</text>
</comment>
<dbReference type="PANTHER" id="PTHR47331">
    <property type="entry name" value="PHD-TYPE DOMAIN-CONTAINING PROTEIN"/>
    <property type="match status" value="1"/>
</dbReference>
<proteinExistence type="predicted"/>
<sequence>MKTELLEVDKSSGASHKVYCSVDNFRMKHPNDVKANFIVSKSRLTPLGTVTLPRLELLGSVALDRLCVYLSKTFPLIKEGRIPFWSDSQINLHRVKSVSILWKHYVQNKENEIKEETDPMNWCFCNRKTNPASKLTRGITIHNLMNDETWWTDPSWLLELDIPIKGKTLTADKESVERQKAMMTLQMTMNSKYFIAIYARHLEFNRNKLVFK</sequence>
<dbReference type="Pfam" id="PF05380">
    <property type="entry name" value="Peptidase_A17"/>
    <property type="match status" value="1"/>
</dbReference>
<reference evidence="1 2" key="1">
    <citation type="journal article" date="2019" name="Sci. Rep.">
        <title>Orb-weaving spider Araneus ventricosus genome elucidates the spidroin gene catalogue.</title>
        <authorList>
            <person name="Kono N."/>
            <person name="Nakamura H."/>
            <person name="Ohtoshi R."/>
            <person name="Moran D.A.P."/>
            <person name="Shinohara A."/>
            <person name="Yoshida Y."/>
            <person name="Fujiwara M."/>
            <person name="Mori M."/>
            <person name="Tomita M."/>
            <person name="Arakawa K."/>
        </authorList>
    </citation>
    <scope>NUCLEOTIDE SEQUENCE [LARGE SCALE GENOMIC DNA]</scope>
</reference>